<evidence type="ECO:0000313" key="3">
    <source>
        <dbReference type="Proteomes" id="UP001234989"/>
    </source>
</evidence>
<protein>
    <recommendedName>
        <fullName evidence="1">Reverse transcriptase zinc-binding domain-containing protein</fullName>
    </recommendedName>
</protein>
<gene>
    <name evidence="2" type="ORF">MTR67_047331</name>
</gene>
<dbReference type="EMBL" id="CP133622">
    <property type="protein sequence ID" value="WMV53946.1"/>
    <property type="molecule type" value="Genomic_DNA"/>
</dbReference>
<dbReference type="PANTHER" id="PTHR36617">
    <property type="entry name" value="PROTEIN, PUTATIVE-RELATED"/>
    <property type="match status" value="1"/>
</dbReference>
<feature type="domain" description="Reverse transcriptase zinc-binding" evidence="1">
    <location>
        <begin position="97"/>
        <end position="154"/>
    </location>
</feature>
<name>A0AAF0UZ53_SOLVR</name>
<dbReference type="Proteomes" id="UP001234989">
    <property type="component" value="Chromosome 11"/>
</dbReference>
<dbReference type="Pfam" id="PF13966">
    <property type="entry name" value="zf-RVT"/>
    <property type="match status" value="1"/>
</dbReference>
<sequence>MQNQGREWWKDLFWEDKWVDQVTLRNRFPILFNTSLQKEATIKEMRDNQGWDLRFRRHLNDWEVNRIVELLNILGQCKDLNTNGDNLFWNPDKQGIFSVGSVYRSSQRPGTHIGGWPWKMIWKVKIPFKIACFTWLLANQAALTQHNLMKRDFHQLKGHQLDYAKEHQRSFSLLEQRWESDKTQGEIKHCPCLHLVVYMDGEESEMF</sequence>
<evidence type="ECO:0000313" key="2">
    <source>
        <dbReference type="EMBL" id="WMV53946.1"/>
    </source>
</evidence>
<reference evidence="2" key="1">
    <citation type="submission" date="2023-08" db="EMBL/GenBank/DDBJ databases">
        <title>A de novo genome assembly of Solanum verrucosum Schlechtendal, a Mexican diploid species geographically isolated from the other diploid A-genome species in potato relatives.</title>
        <authorList>
            <person name="Hosaka K."/>
        </authorList>
    </citation>
    <scope>NUCLEOTIDE SEQUENCE</scope>
    <source>
        <tissue evidence="2">Young leaves</tissue>
    </source>
</reference>
<proteinExistence type="predicted"/>
<dbReference type="AlphaFoldDB" id="A0AAF0UZ53"/>
<dbReference type="InterPro" id="IPR026960">
    <property type="entry name" value="RVT-Znf"/>
</dbReference>
<evidence type="ECO:0000259" key="1">
    <source>
        <dbReference type="Pfam" id="PF13966"/>
    </source>
</evidence>
<organism evidence="2 3">
    <name type="scientific">Solanum verrucosum</name>
    <dbReference type="NCBI Taxonomy" id="315347"/>
    <lineage>
        <taxon>Eukaryota</taxon>
        <taxon>Viridiplantae</taxon>
        <taxon>Streptophyta</taxon>
        <taxon>Embryophyta</taxon>
        <taxon>Tracheophyta</taxon>
        <taxon>Spermatophyta</taxon>
        <taxon>Magnoliopsida</taxon>
        <taxon>eudicotyledons</taxon>
        <taxon>Gunneridae</taxon>
        <taxon>Pentapetalae</taxon>
        <taxon>asterids</taxon>
        <taxon>lamiids</taxon>
        <taxon>Solanales</taxon>
        <taxon>Solanaceae</taxon>
        <taxon>Solanoideae</taxon>
        <taxon>Solaneae</taxon>
        <taxon>Solanum</taxon>
    </lineage>
</organism>
<dbReference type="PANTHER" id="PTHR36617:SF16">
    <property type="entry name" value="OS04G0516500 PROTEIN"/>
    <property type="match status" value="1"/>
</dbReference>
<accession>A0AAF0UZ53</accession>
<keyword evidence="3" id="KW-1185">Reference proteome</keyword>